<dbReference type="Pfam" id="PF25455">
    <property type="entry name" value="Beta-barrel_CAF17_C"/>
    <property type="match status" value="1"/>
</dbReference>
<dbReference type="RefSeq" id="XP_007514063.1">
    <property type="nucleotide sequence ID" value="XM_007514001.1"/>
</dbReference>
<dbReference type="GO" id="GO:0016226">
    <property type="term" value="P:iron-sulfur cluster assembly"/>
    <property type="evidence" value="ECO:0007669"/>
    <property type="project" value="TreeGrafter"/>
</dbReference>
<dbReference type="EMBL" id="FO082276">
    <property type="protein sequence ID" value="CCO15500.1"/>
    <property type="molecule type" value="Genomic_DNA"/>
</dbReference>
<dbReference type="eggNOG" id="KOG2929">
    <property type="taxonomic scope" value="Eukaryota"/>
</dbReference>
<organism evidence="5 6">
    <name type="scientific">Bathycoccus prasinos</name>
    <dbReference type="NCBI Taxonomy" id="41875"/>
    <lineage>
        <taxon>Eukaryota</taxon>
        <taxon>Viridiplantae</taxon>
        <taxon>Chlorophyta</taxon>
        <taxon>Mamiellophyceae</taxon>
        <taxon>Mamiellales</taxon>
        <taxon>Bathycoccaceae</taxon>
        <taxon>Bathycoccus</taxon>
    </lineage>
</organism>
<dbReference type="PANTHER" id="PTHR22602">
    <property type="entry name" value="TRANSFERASE CAF17, MITOCHONDRIAL-RELATED"/>
    <property type="match status" value="1"/>
</dbReference>
<protein>
    <recommendedName>
        <fullName evidence="4">CAF17 C-terminal domain-containing protein</fullName>
    </recommendedName>
</protein>
<name>K8ESV6_9CHLO</name>
<dbReference type="GeneID" id="19016773"/>
<dbReference type="STRING" id="41875.K8ESV6"/>
<evidence type="ECO:0000256" key="1">
    <source>
        <dbReference type="ARBA" id="ARBA00004173"/>
    </source>
</evidence>
<dbReference type="SUPFAM" id="SSF103025">
    <property type="entry name" value="Folate-binding domain"/>
    <property type="match status" value="1"/>
</dbReference>
<comment type="subcellular location">
    <subcellularLocation>
        <location evidence="1">Mitochondrion</location>
    </subcellularLocation>
</comment>
<dbReference type="InterPro" id="IPR017703">
    <property type="entry name" value="YgfZ/GCV_T_CS"/>
</dbReference>
<dbReference type="PANTHER" id="PTHR22602:SF0">
    <property type="entry name" value="TRANSFERASE CAF17, MITOCHONDRIAL-RELATED"/>
    <property type="match status" value="1"/>
</dbReference>
<gene>
    <name evidence="5" type="ORF">Bathy03g02360</name>
</gene>
<dbReference type="InterPro" id="IPR027266">
    <property type="entry name" value="TrmE/GcvT-like"/>
</dbReference>
<keyword evidence="6" id="KW-1185">Reference proteome</keyword>
<evidence type="ECO:0000259" key="4">
    <source>
        <dbReference type="Pfam" id="PF25455"/>
    </source>
</evidence>
<evidence type="ECO:0000313" key="6">
    <source>
        <dbReference type="Proteomes" id="UP000198341"/>
    </source>
</evidence>
<evidence type="ECO:0000256" key="3">
    <source>
        <dbReference type="ARBA" id="ARBA00023128"/>
    </source>
</evidence>
<dbReference type="AlphaFoldDB" id="K8ESV6"/>
<dbReference type="InterPro" id="IPR057460">
    <property type="entry name" value="CAF17_C"/>
</dbReference>
<proteinExistence type="predicted"/>
<reference evidence="5 6" key="1">
    <citation type="submission" date="2011-10" db="EMBL/GenBank/DDBJ databases">
        <authorList>
            <person name="Genoscope - CEA"/>
        </authorList>
    </citation>
    <scope>NUCLEOTIDE SEQUENCE [LARGE SCALE GENOMIC DNA]</scope>
    <source>
        <strain evidence="5 6">RCC 1105</strain>
    </source>
</reference>
<feature type="domain" description="CAF17 C-terminal" evidence="4">
    <location>
        <begin position="278"/>
        <end position="339"/>
    </location>
</feature>
<dbReference type="GO" id="GO:0005739">
    <property type="term" value="C:mitochondrion"/>
    <property type="evidence" value="ECO:0007669"/>
    <property type="project" value="UniProtKB-SubCell"/>
</dbReference>
<dbReference type="NCBIfam" id="TIGR03317">
    <property type="entry name" value="ygfZ_signature"/>
    <property type="match status" value="1"/>
</dbReference>
<evidence type="ECO:0000313" key="5">
    <source>
        <dbReference type="EMBL" id="CCO15500.1"/>
    </source>
</evidence>
<accession>K8ESV6</accession>
<sequence>MTTTLAASSSSATTALERAIARTLDAFIRRSARGGGSDATMSSSGQSKSLKGGFKGVFLGKSRSVVRLTGKDGKKLLQGLLTNDVDLLLEDDDNNTNTMYAAMLTPKGRIVTDVFLTRGRSDDGGRRNNDEILIDSCQRAKETLLTQIVRRKLRSDVSVEDASEELSVRVMPPSFDTDYADSGGRGNVLLPADPRWFGLGRRGIVFDATKKTEEDAELDEKVYANWRHANGVPEGSLELGERFPAESRLTHLHAVSFTKGCYVGQEPTARAEFQGEVRKGVVPVVFDENKEVKINGIVISKKDGKEIGKVVASRGGGVGLALVRFAKVENVSEGVSIETVDESGDGGEKEEKAFTECEFGTPNWWSHHWNSRD</sequence>
<dbReference type="OrthoDB" id="498687at2759"/>
<keyword evidence="3" id="KW-0496">Mitochondrion</keyword>
<dbReference type="KEGG" id="bpg:Bathy03g02360"/>
<dbReference type="InterPro" id="IPR045179">
    <property type="entry name" value="YgfZ/GcvT"/>
</dbReference>
<evidence type="ECO:0000256" key="2">
    <source>
        <dbReference type="ARBA" id="ARBA00022946"/>
    </source>
</evidence>
<dbReference type="Proteomes" id="UP000198341">
    <property type="component" value="Chromosome 3"/>
</dbReference>
<keyword evidence="2" id="KW-0809">Transit peptide</keyword>
<dbReference type="Gene3D" id="3.30.1360.120">
    <property type="entry name" value="Probable tRNA modification gtpase trme, domain 1"/>
    <property type="match status" value="2"/>
</dbReference>